<proteinExistence type="predicted"/>
<dbReference type="AlphaFoldDB" id="A0A8D9ECV5"/>
<organism evidence="1">
    <name type="scientific">Cacopsylla melanoneura</name>
    <dbReference type="NCBI Taxonomy" id="428564"/>
    <lineage>
        <taxon>Eukaryota</taxon>
        <taxon>Metazoa</taxon>
        <taxon>Ecdysozoa</taxon>
        <taxon>Arthropoda</taxon>
        <taxon>Hexapoda</taxon>
        <taxon>Insecta</taxon>
        <taxon>Pterygota</taxon>
        <taxon>Neoptera</taxon>
        <taxon>Paraneoptera</taxon>
        <taxon>Hemiptera</taxon>
        <taxon>Sternorrhyncha</taxon>
        <taxon>Psylloidea</taxon>
        <taxon>Psyllidae</taxon>
        <taxon>Psyllinae</taxon>
        <taxon>Cacopsylla</taxon>
    </lineage>
</organism>
<protein>
    <submittedName>
        <fullName evidence="1">Uncharacterized protein</fullName>
    </submittedName>
</protein>
<evidence type="ECO:0000313" key="1">
    <source>
        <dbReference type="EMBL" id="CAG6749021.1"/>
    </source>
</evidence>
<accession>A0A8D9ECV5</accession>
<reference evidence="1" key="1">
    <citation type="submission" date="2021-05" db="EMBL/GenBank/DDBJ databases">
        <authorList>
            <person name="Alioto T."/>
            <person name="Alioto T."/>
            <person name="Gomez Garrido J."/>
        </authorList>
    </citation>
    <scope>NUCLEOTIDE SEQUENCE</scope>
</reference>
<dbReference type="EMBL" id="HBUF01521460">
    <property type="protein sequence ID" value="CAG6749021.1"/>
    <property type="molecule type" value="Transcribed_RNA"/>
</dbReference>
<sequence length="140" mass="14983">MNSPGSCASLDLNTTESTELSDSSCHCDLGPASFGFAFEPPPLEPNSEPSSRFGLYSEPPSAFVFNSASQHLLEACTECLVSPRPHVGFTLSSASVGSSVEEFVIDLFDVEDDCSIGANHEFESIYCIGNIYEGVEGMFH</sequence>
<name>A0A8D9ECV5_9HEMI</name>